<organism evidence="2 3">
    <name type="scientific">Aplosporella prunicola CBS 121167</name>
    <dbReference type="NCBI Taxonomy" id="1176127"/>
    <lineage>
        <taxon>Eukaryota</taxon>
        <taxon>Fungi</taxon>
        <taxon>Dikarya</taxon>
        <taxon>Ascomycota</taxon>
        <taxon>Pezizomycotina</taxon>
        <taxon>Dothideomycetes</taxon>
        <taxon>Dothideomycetes incertae sedis</taxon>
        <taxon>Botryosphaeriales</taxon>
        <taxon>Aplosporellaceae</taxon>
        <taxon>Aplosporella</taxon>
    </lineage>
</organism>
<dbReference type="GeneID" id="54298575"/>
<sequence length="61" mass="6764">MPHHEAHANSQGVVGREDVFASAKIEPFEGHRSAMYKVEKSPGLDDEIVDSSRIDPLSEEM</sequence>
<name>A0A6A6B4J2_9PEZI</name>
<dbReference type="RefSeq" id="XP_033394026.1">
    <property type="nucleotide sequence ID" value="XM_033541079.1"/>
</dbReference>
<reference evidence="2" key="1">
    <citation type="journal article" date="2020" name="Stud. Mycol.">
        <title>101 Dothideomycetes genomes: a test case for predicting lifestyles and emergence of pathogens.</title>
        <authorList>
            <person name="Haridas S."/>
            <person name="Albert R."/>
            <person name="Binder M."/>
            <person name="Bloem J."/>
            <person name="Labutti K."/>
            <person name="Salamov A."/>
            <person name="Andreopoulos B."/>
            <person name="Baker S."/>
            <person name="Barry K."/>
            <person name="Bills G."/>
            <person name="Bluhm B."/>
            <person name="Cannon C."/>
            <person name="Castanera R."/>
            <person name="Culley D."/>
            <person name="Daum C."/>
            <person name="Ezra D."/>
            <person name="Gonzalez J."/>
            <person name="Henrissat B."/>
            <person name="Kuo A."/>
            <person name="Liang C."/>
            <person name="Lipzen A."/>
            <person name="Lutzoni F."/>
            <person name="Magnuson J."/>
            <person name="Mondo S."/>
            <person name="Nolan M."/>
            <person name="Ohm R."/>
            <person name="Pangilinan J."/>
            <person name="Park H.-J."/>
            <person name="Ramirez L."/>
            <person name="Alfaro M."/>
            <person name="Sun H."/>
            <person name="Tritt A."/>
            <person name="Yoshinaga Y."/>
            <person name="Zwiers L.-H."/>
            <person name="Turgeon B."/>
            <person name="Goodwin S."/>
            <person name="Spatafora J."/>
            <person name="Crous P."/>
            <person name="Grigoriev I."/>
        </authorList>
    </citation>
    <scope>NUCLEOTIDE SEQUENCE</scope>
    <source>
        <strain evidence="2">CBS 121167</strain>
    </source>
</reference>
<keyword evidence="3" id="KW-1185">Reference proteome</keyword>
<evidence type="ECO:0000313" key="3">
    <source>
        <dbReference type="Proteomes" id="UP000799438"/>
    </source>
</evidence>
<evidence type="ECO:0000313" key="2">
    <source>
        <dbReference type="EMBL" id="KAF2138313.1"/>
    </source>
</evidence>
<dbReference type="Proteomes" id="UP000799438">
    <property type="component" value="Unassembled WGS sequence"/>
</dbReference>
<evidence type="ECO:0000256" key="1">
    <source>
        <dbReference type="SAM" id="MobiDB-lite"/>
    </source>
</evidence>
<gene>
    <name evidence="2" type="ORF">K452DRAFT_290900</name>
</gene>
<dbReference type="AlphaFoldDB" id="A0A6A6B4J2"/>
<protein>
    <submittedName>
        <fullName evidence="2">Uncharacterized protein</fullName>
    </submittedName>
</protein>
<feature type="region of interest" description="Disordered" evidence="1">
    <location>
        <begin position="41"/>
        <end position="61"/>
    </location>
</feature>
<accession>A0A6A6B4J2</accession>
<dbReference type="OrthoDB" id="5273701at2759"/>
<proteinExistence type="predicted"/>
<dbReference type="EMBL" id="ML995497">
    <property type="protein sequence ID" value="KAF2138313.1"/>
    <property type="molecule type" value="Genomic_DNA"/>
</dbReference>